<dbReference type="InterPro" id="IPR051316">
    <property type="entry name" value="Zinc-reg_GTPase_activator"/>
</dbReference>
<dbReference type="SUPFAM" id="SSF52540">
    <property type="entry name" value="P-loop containing nucleoside triphosphate hydrolases"/>
    <property type="match status" value="1"/>
</dbReference>
<evidence type="ECO:0000256" key="5">
    <source>
        <dbReference type="ARBA" id="ARBA00049117"/>
    </source>
</evidence>
<dbReference type="Proteomes" id="UP000298246">
    <property type="component" value="Unassembled WGS sequence"/>
</dbReference>
<dbReference type="PANTHER" id="PTHR13748:SF62">
    <property type="entry name" value="COBW DOMAIN-CONTAINING PROTEIN"/>
    <property type="match status" value="1"/>
</dbReference>
<dbReference type="Pfam" id="PF07683">
    <property type="entry name" value="CobW_C"/>
    <property type="match status" value="1"/>
</dbReference>
<dbReference type="EMBL" id="MYFO01000024">
    <property type="protein sequence ID" value="TFE85652.1"/>
    <property type="molecule type" value="Genomic_DNA"/>
</dbReference>
<evidence type="ECO:0000256" key="3">
    <source>
        <dbReference type="ARBA" id="ARBA00023186"/>
    </source>
</evidence>
<accession>A0A4Y8PXM7</accession>
<dbReference type="SUPFAM" id="SSF90002">
    <property type="entry name" value="Hypothetical protein YjiA, C-terminal domain"/>
    <property type="match status" value="1"/>
</dbReference>
<dbReference type="OrthoDB" id="9808822at2"/>
<name>A0A4Y8PXM7_9BACL</name>
<keyword evidence="1" id="KW-0547">Nucleotide-binding</keyword>
<protein>
    <recommendedName>
        <fullName evidence="7">CobW C-terminal domain-containing protein</fullName>
    </recommendedName>
</protein>
<dbReference type="InterPro" id="IPR011629">
    <property type="entry name" value="CobW-like_C"/>
</dbReference>
<dbReference type="GO" id="GO:0005737">
    <property type="term" value="C:cytoplasm"/>
    <property type="evidence" value="ECO:0007669"/>
    <property type="project" value="TreeGrafter"/>
</dbReference>
<evidence type="ECO:0000313" key="9">
    <source>
        <dbReference type="Proteomes" id="UP000298246"/>
    </source>
</evidence>
<keyword evidence="2" id="KW-0378">Hydrolase</keyword>
<evidence type="ECO:0000313" key="8">
    <source>
        <dbReference type="EMBL" id="TFE85652.1"/>
    </source>
</evidence>
<dbReference type="PANTHER" id="PTHR13748">
    <property type="entry name" value="COBW-RELATED"/>
    <property type="match status" value="1"/>
</dbReference>
<evidence type="ECO:0000256" key="4">
    <source>
        <dbReference type="ARBA" id="ARBA00034320"/>
    </source>
</evidence>
<proteinExistence type="inferred from homology"/>
<dbReference type="SMART" id="SM00833">
    <property type="entry name" value="CobW_C"/>
    <property type="match status" value="1"/>
</dbReference>
<dbReference type="InterPro" id="IPR027417">
    <property type="entry name" value="P-loop_NTPase"/>
</dbReference>
<evidence type="ECO:0000256" key="2">
    <source>
        <dbReference type="ARBA" id="ARBA00022801"/>
    </source>
</evidence>
<dbReference type="Gene3D" id="3.30.1220.10">
    <property type="entry name" value="CobW-like, C-terminal domain"/>
    <property type="match status" value="1"/>
</dbReference>
<keyword evidence="9" id="KW-1185">Reference proteome</keyword>
<sequence>MTTQPIPVFILSGFLGSGKTTLLAQALEHVKRSGRVPAVVMNEIGEINLDGQLLDGSVPTAEMLSGCICCSIRGDFGMKLRELVLNERPGLVFIEATGVANPLEIIDEVTDASLLLPIDLKAVLTVVDTPHLLELDRTSRGKTFRLMQEQIRCANVLVLNKISKLPAAEADEAEALVCGWNAHASVERADYARIDLELLDRLEAAGEAGDATLSAQKADSEGTAAPAVGTRERSSAQTGGTASGAGAAALACGCGTDEHAHEPGCGHDHGHAGHKQQEHLHPTHDHVMAYTHYFANAVDSQAFENFVAALPQEVYRAKGILHFTDTSSRFMFQYAYREMDFVKITPQGDVPDVAVFIGEHFSRSAIRDALLALEAAGTPQGQ</sequence>
<dbReference type="InterPro" id="IPR003495">
    <property type="entry name" value="CobW/HypB/UreG_nucleotide-bd"/>
</dbReference>
<comment type="catalytic activity">
    <reaction evidence="5">
        <text>GTP + H2O = GDP + phosphate + H(+)</text>
        <dbReference type="Rhea" id="RHEA:19669"/>
        <dbReference type="ChEBI" id="CHEBI:15377"/>
        <dbReference type="ChEBI" id="CHEBI:15378"/>
        <dbReference type="ChEBI" id="CHEBI:37565"/>
        <dbReference type="ChEBI" id="CHEBI:43474"/>
        <dbReference type="ChEBI" id="CHEBI:58189"/>
    </reaction>
    <physiologicalReaction direction="left-to-right" evidence="5">
        <dbReference type="Rhea" id="RHEA:19670"/>
    </physiologicalReaction>
</comment>
<dbReference type="AlphaFoldDB" id="A0A4Y8PXM7"/>
<feature type="domain" description="CobW C-terminal" evidence="7">
    <location>
        <begin position="287"/>
        <end position="374"/>
    </location>
</feature>
<feature type="region of interest" description="Disordered" evidence="6">
    <location>
        <begin position="211"/>
        <end position="242"/>
    </location>
</feature>
<dbReference type="RefSeq" id="WP_134754895.1">
    <property type="nucleotide sequence ID" value="NZ_MYFO02000001.1"/>
</dbReference>
<evidence type="ECO:0000259" key="7">
    <source>
        <dbReference type="SMART" id="SM00833"/>
    </source>
</evidence>
<comment type="similarity">
    <text evidence="4">Belongs to the SIMIBI class G3E GTPase family. ZNG1 subfamily.</text>
</comment>
<dbReference type="CDD" id="cd03112">
    <property type="entry name" value="CobW-like"/>
    <property type="match status" value="1"/>
</dbReference>
<dbReference type="InterPro" id="IPR036627">
    <property type="entry name" value="CobW-likC_sf"/>
</dbReference>
<gene>
    <name evidence="8" type="ORF">B5M42_16880</name>
</gene>
<organism evidence="8 9">
    <name type="scientific">Paenibacillus athensensis</name>
    <dbReference type="NCBI Taxonomy" id="1967502"/>
    <lineage>
        <taxon>Bacteria</taxon>
        <taxon>Bacillati</taxon>
        <taxon>Bacillota</taxon>
        <taxon>Bacilli</taxon>
        <taxon>Bacillales</taxon>
        <taxon>Paenibacillaceae</taxon>
        <taxon>Paenibacillus</taxon>
    </lineage>
</organism>
<dbReference type="Pfam" id="PF02492">
    <property type="entry name" value="cobW"/>
    <property type="match status" value="1"/>
</dbReference>
<evidence type="ECO:0000256" key="1">
    <source>
        <dbReference type="ARBA" id="ARBA00022741"/>
    </source>
</evidence>
<dbReference type="GO" id="GO:0000166">
    <property type="term" value="F:nucleotide binding"/>
    <property type="evidence" value="ECO:0007669"/>
    <property type="project" value="UniProtKB-KW"/>
</dbReference>
<dbReference type="Gene3D" id="3.40.50.300">
    <property type="entry name" value="P-loop containing nucleotide triphosphate hydrolases"/>
    <property type="match status" value="1"/>
</dbReference>
<keyword evidence="3" id="KW-0143">Chaperone</keyword>
<comment type="caution">
    <text evidence="8">The sequence shown here is derived from an EMBL/GenBank/DDBJ whole genome shotgun (WGS) entry which is preliminary data.</text>
</comment>
<evidence type="ECO:0000256" key="6">
    <source>
        <dbReference type="SAM" id="MobiDB-lite"/>
    </source>
</evidence>
<dbReference type="GO" id="GO:0016787">
    <property type="term" value="F:hydrolase activity"/>
    <property type="evidence" value="ECO:0007669"/>
    <property type="project" value="UniProtKB-KW"/>
</dbReference>
<reference evidence="8 9" key="1">
    <citation type="submission" date="2017-03" db="EMBL/GenBank/DDBJ databases">
        <title>Isolation of Levoglucosan Utilizing Bacteria.</title>
        <authorList>
            <person name="Arya A.S."/>
        </authorList>
    </citation>
    <scope>NUCLEOTIDE SEQUENCE [LARGE SCALE GENOMIC DNA]</scope>
    <source>
        <strain evidence="8 9">MEC069</strain>
    </source>
</reference>